<dbReference type="Proteomes" id="UP000444401">
    <property type="component" value="Unassembled WGS sequence"/>
</dbReference>
<evidence type="ECO:0008006" key="3">
    <source>
        <dbReference type="Google" id="ProtNLM"/>
    </source>
</evidence>
<name>A0ABW9UUA3_9SPHN</name>
<dbReference type="RefSeq" id="WP_160733072.1">
    <property type="nucleotide sequence ID" value="NZ_WTYO01000002.1"/>
</dbReference>
<accession>A0ABW9UUA3</accession>
<dbReference type="EMBL" id="WTYO01000002">
    <property type="protein sequence ID" value="MXO68439.1"/>
    <property type="molecule type" value="Genomic_DNA"/>
</dbReference>
<comment type="caution">
    <text evidence="1">The sequence shown here is derived from an EMBL/GenBank/DDBJ whole genome shotgun (WGS) entry which is preliminary data.</text>
</comment>
<evidence type="ECO:0000313" key="1">
    <source>
        <dbReference type="EMBL" id="MXO68439.1"/>
    </source>
</evidence>
<keyword evidence="2" id="KW-1185">Reference proteome</keyword>
<evidence type="ECO:0000313" key="2">
    <source>
        <dbReference type="Proteomes" id="UP000444401"/>
    </source>
</evidence>
<gene>
    <name evidence="1" type="ORF">GRI72_06325</name>
</gene>
<protein>
    <recommendedName>
        <fullName evidence="3">Addiction module antidote protein</fullName>
    </recommendedName>
</protein>
<sequence length="137" mass="15433">MAFDLAQLTRTPDLRAVTPLHARLVCAMRYTHVARRVGDYSHRRLASHLGSFCAVHSFHVFMDEAGHAWPERIVLNPPCQSAFSYDEMLLVDLLTAAARGERARFDDFVRDMIGAGARHAIWSAARRLMRHMATGVS</sequence>
<organism evidence="1 2">
    <name type="scientific">Pelagerythrobacter marinus</name>
    <dbReference type="NCBI Taxonomy" id="538382"/>
    <lineage>
        <taxon>Bacteria</taxon>
        <taxon>Pseudomonadati</taxon>
        <taxon>Pseudomonadota</taxon>
        <taxon>Alphaproteobacteria</taxon>
        <taxon>Sphingomonadales</taxon>
        <taxon>Erythrobacteraceae</taxon>
        <taxon>Pelagerythrobacter</taxon>
    </lineage>
</organism>
<reference evidence="1 2" key="1">
    <citation type="submission" date="2019-12" db="EMBL/GenBank/DDBJ databases">
        <title>Genomic-based taxomic classification of the family Erythrobacteraceae.</title>
        <authorList>
            <person name="Xu L."/>
        </authorList>
    </citation>
    <scope>NUCLEOTIDE SEQUENCE [LARGE SCALE GENOMIC DNA]</scope>
    <source>
        <strain evidence="1 2">H32</strain>
    </source>
</reference>
<proteinExistence type="predicted"/>